<keyword evidence="2" id="KW-1185">Reference proteome</keyword>
<reference evidence="1" key="1">
    <citation type="journal article" date="2023" name="Insect Mol. Biol.">
        <title>Genome sequencing provides insights into the evolution of gene families encoding plant cell wall-degrading enzymes in longhorned beetles.</title>
        <authorList>
            <person name="Shin N.R."/>
            <person name="Okamura Y."/>
            <person name="Kirsch R."/>
            <person name="Pauchet Y."/>
        </authorList>
    </citation>
    <scope>NUCLEOTIDE SEQUENCE</scope>
    <source>
        <strain evidence="1">MMC_N1</strain>
    </source>
</reference>
<dbReference type="Proteomes" id="UP001162164">
    <property type="component" value="Unassembled WGS sequence"/>
</dbReference>
<evidence type="ECO:0000313" key="1">
    <source>
        <dbReference type="EMBL" id="KAJ8973500.1"/>
    </source>
</evidence>
<organism evidence="1 2">
    <name type="scientific">Molorchus minor</name>
    <dbReference type="NCBI Taxonomy" id="1323400"/>
    <lineage>
        <taxon>Eukaryota</taxon>
        <taxon>Metazoa</taxon>
        <taxon>Ecdysozoa</taxon>
        <taxon>Arthropoda</taxon>
        <taxon>Hexapoda</taxon>
        <taxon>Insecta</taxon>
        <taxon>Pterygota</taxon>
        <taxon>Neoptera</taxon>
        <taxon>Endopterygota</taxon>
        <taxon>Coleoptera</taxon>
        <taxon>Polyphaga</taxon>
        <taxon>Cucujiformia</taxon>
        <taxon>Chrysomeloidea</taxon>
        <taxon>Cerambycidae</taxon>
        <taxon>Lamiinae</taxon>
        <taxon>Monochamini</taxon>
        <taxon>Molorchus</taxon>
    </lineage>
</organism>
<protein>
    <submittedName>
        <fullName evidence="1">Uncharacterized protein</fullName>
    </submittedName>
</protein>
<evidence type="ECO:0000313" key="2">
    <source>
        <dbReference type="Proteomes" id="UP001162164"/>
    </source>
</evidence>
<name>A0ABQ9J669_9CUCU</name>
<gene>
    <name evidence="1" type="ORF">NQ317_018773</name>
</gene>
<proteinExistence type="predicted"/>
<accession>A0ABQ9J669</accession>
<comment type="caution">
    <text evidence="1">The sequence shown here is derived from an EMBL/GenBank/DDBJ whole genome shotgun (WGS) entry which is preliminary data.</text>
</comment>
<sequence>MSVSTSLCAAGDSTWVSSNSCVAPCEVLAANSTSHELRCDGVSGIKLLVLLQNSKVKVGQLLNVKCKMINDKFAA</sequence>
<dbReference type="EMBL" id="JAPWTJ010001163">
    <property type="protein sequence ID" value="KAJ8973500.1"/>
    <property type="molecule type" value="Genomic_DNA"/>
</dbReference>